<dbReference type="Pfam" id="PF00116">
    <property type="entry name" value="COX2"/>
    <property type="match status" value="1"/>
</dbReference>
<evidence type="ECO:0000256" key="1">
    <source>
        <dbReference type="ARBA" id="ARBA00004448"/>
    </source>
</evidence>
<evidence type="ECO:0000256" key="6">
    <source>
        <dbReference type="ARBA" id="ARBA00022660"/>
    </source>
</evidence>
<dbReference type="Pfam" id="PF02790">
    <property type="entry name" value="COX2_TM"/>
    <property type="match status" value="1"/>
</dbReference>
<dbReference type="Gene3D" id="2.60.40.420">
    <property type="entry name" value="Cupredoxins - blue copper proteins"/>
    <property type="match status" value="1"/>
</dbReference>
<evidence type="ECO:0000256" key="4">
    <source>
        <dbReference type="ARBA" id="ARBA00015946"/>
    </source>
</evidence>
<dbReference type="EMBL" id="KJ570858">
    <property type="protein sequence ID" value="AIA58094.1"/>
    <property type="molecule type" value="Genomic_DNA"/>
</dbReference>
<dbReference type="SUPFAM" id="SSF49503">
    <property type="entry name" value="Cupredoxins"/>
    <property type="match status" value="1"/>
</dbReference>
<evidence type="ECO:0000256" key="13">
    <source>
        <dbReference type="ARBA" id="ARBA00022989"/>
    </source>
</evidence>
<evidence type="ECO:0000256" key="2">
    <source>
        <dbReference type="ARBA" id="ARBA00007866"/>
    </source>
</evidence>
<proteinExistence type="inferred from homology"/>
<accession>A0A096XL09</accession>
<evidence type="ECO:0000256" key="14">
    <source>
        <dbReference type="ARBA" id="ARBA00023008"/>
    </source>
</evidence>
<evidence type="ECO:0000256" key="16">
    <source>
        <dbReference type="ARBA" id="ARBA00023136"/>
    </source>
</evidence>
<evidence type="ECO:0000256" key="5">
    <source>
        <dbReference type="ARBA" id="ARBA00022448"/>
    </source>
</evidence>
<name>A0A096XL09_9HYME</name>
<dbReference type="Gene3D" id="1.10.287.90">
    <property type="match status" value="1"/>
</dbReference>
<dbReference type="InterPro" id="IPR008972">
    <property type="entry name" value="Cupredoxin"/>
</dbReference>
<comment type="cofactor">
    <cofactor evidence="18">
        <name>Cu cation</name>
        <dbReference type="ChEBI" id="CHEBI:23378"/>
    </cofactor>
    <text evidence="18">Binds a copper A center.</text>
</comment>
<keyword evidence="9 18" id="KW-0999">Mitochondrion inner membrane</keyword>
<feature type="transmembrane region" description="Helical" evidence="19">
    <location>
        <begin position="28"/>
        <end position="47"/>
    </location>
</feature>
<evidence type="ECO:0000259" key="20">
    <source>
        <dbReference type="PROSITE" id="PS50857"/>
    </source>
</evidence>
<keyword evidence="13 19" id="KW-1133">Transmembrane helix</keyword>
<dbReference type="InterPro" id="IPR045187">
    <property type="entry name" value="CcO_II"/>
</dbReference>
<keyword evidence="7 18" id="KW-0812">Transmembrane</keyword>
<dbReference type="InterPro" id="IPR001505">
    <property type="entry name" value="Copper_CuA"/>
</dbReference>
<feature type="domain" description="Cytochrome oxidase subunit II copper A binding" evidence="20">
    <location>
        <begin position="93"/>
        <end position="211"/>
    </location>
</feature>
<dbReference type="InterPro" id="IPR036257">
    <property type="entry name" value="Cyt_c_oxidase_su2_TM_sf"/>
</dbReference>
<keyword evidence="12 18" id="KW-0249">Electron transport</keyword>
<evidence type="ECO:0000313" key="22">
    <source>
        <dbReference type="EMBL" id="AIA58094.1"/>
    </source>
</evidence>
<evidence type="ECO:0000256" key="11">
    <source>
        <dbReference type="ARBA" id="ARBA00022967"/>
    </source>
</evidence>
<comment type="subcellular location">
    <subcellularLocation>
        <location evidence="1 18">Mitochondrion inner membrane</location>
        <topology evidence="1 18">Multi-pass membrane protein</topology>
    </subcellularLocation>
</comment>
<evidence type="ECO:0000256" key="9">
    <source>
        <dbReference type="ARBA" id="ARBA00022792"/>
    </source>
</evidence>
<dbReference type="PANTHER" id="PTHR22888:SF9">
    <property type="entry name" value="CYTOCHROME C OXIDASE SUBUNIT 2"/>
    <property type="match status" value="1"/>
</dbReference>
<evidence type="ECO:0000256" key="3">
    <source>
        <dbReference type="ARBA" id="ARBA00011164"/>
    </source>
</evidence>
<evidence type="ECO:0000256" key="15">
    <source>
        <dbReference type="ARBA" id="ARBA00023128"/>
    </source>
</evidence>
<gene>
    <name evidence="22" type="primary">COX2</name>
</gene>
<comment type="catalytic activity">
    <reaction evidence="17">
        <text>4 Fe(II)-[cytochrome c] + O2 + 8 H(+)(in) = 4 Fe(III)-[cytochrome c] + 2 H2O + 4 H(+)(out)</text>
        <dbReference type="Rhea" id="RHEA:11436"/>
        <dbReference type="Rhea" id="RHEA-COMP:10350"/>
        <dbReference type="Rhea" id="RHEA-COMP:14399"/>
        <dbReference type="ChEBI" id="CHEBI:15377"/>
        <dbReference type="ChEBI" id="CHEBI:15378"/>
        <dbReference type="ChEBI" id="CHEBI:15379"/>
        <dbReference type="ChEBI" id="CHEBI:29033"/>
        <dbReference type="ChEBI" id="CHEBI:29034"/>
        <dbReference type="EC" id="7.1.1.9"/>
    </reaction>
    <physiologicalReaction direction="left-to-right" evidence="17">
        <dbReference type="Rhea" id="RHEA:11437"/>
    </physiologicalReaction>
</comment>
<evidence type="ECO:0000256" key="17">
    <source>
        <dbReference type="ARBA" id="ARBA00049512"/>
    </source>
</evidence>
<organism evidence="22">
    <name type="scientific">Ceraphron sp. MM-2014</name>
    <dbReference type="NCBI Taxonomy" id="1502696"/>
    <lineage>
        <taxon>Eukaryota</taxon>
        <taxon>Metazoa</taxon>
        <taxon>Ecdysozoa</taxon>
        <taxon>Arthropoda</taxon>
        <taxon>Hexapoda</taxon>
        <taxon>Insecta</taxon>
        <taxon>Pterygota</taxon>
        <taxon>Neoptera</taxon>
        <taxon>Endopterygota</taxon>
        <taxon>Hymenoptera</taxon>
        <taxon>Apocrita</taxon>
        <taxon>Ceraphronoidea</taxon>
        <taxon>Ceraphronidae</taxon>
        <taxon>Ceraphron</taxon>
    </lineage>
</organism>
<protein>
    <recommendedName>
        <fullName evidence="4 18">Cytochrome c oxidase subunit 2</fullName>
    </recommendedName>
</protein>
<dbReference type="AlphaFoldDB" id="A0A096XL09"/>
<keyword evidence="10" id="KW-0460">Magnesium</keyword>
<evidence type="ECO:0000256" key="19">
    <source>
        <dbReference type="SAM" id="Phobius"/>
    </source>
</evidence>
<evidence type="ECO:0000256" key="12">
    <source>
        <dbReference type="ARBA" id="ARBA00022982"/>
    </source>
</evidence>
<dbReference type="PROSITE" id="PS50857">
    <property type="entry name" value="COX2_CUA"/>
    <property type="match status" value="1"/>
</dbReference>
<dbReference type="GO" id="GO:0004129">
    <property type="term" value="F:cytochrome-c oxidase activity"/>
    <property type="evidence" value="ECO:0007669"/>
    <property type="project" value="UniProtKB-EC"/>
</dbReference>
<dbReference type="InterPro" id="IPR011759">
    <property type="entry name" value="Cyt_c_oxidase_su2_TM_dom"/>
</dbReference>
<dbReference type="GO" id="GO:0005743">
    <property type="term" value="C:mitochondrial inner membrane"/>
    <property type="evidence" value="ECO:0007669"/>
    <property type="project" value="UniProtKB-SubCell"/>
</dbReference>
<evidence type="ECO:0000256" key="7">
    <source>
        <dbReference type="ARBA" id="ARBA00022692"/>
    </source>
</evidence>
<feature type="domain" description="Cytochrome oxidase subunit II transmembrane region profile" evidence="21">
    <location>
        <begin position="1"/>
        <end position="92"/>
    </location>
</feature>
<keyword evidence="15 18" id="KW-0496">Mitochondrion</keyword>
<keyword evidence="16 18" id="KW-0472">Membrane</keyword>
<keyword evidence="5 18" id="KW-0813">Transport</keyword>
<keyword evidence="14 18" id="KW-0186">Copper</keyword>
<evidence type="ECO:0000256" key="10">
    <source>
        <dbReference type="ARBA" id="ARBA00022842"/>
    </source>
</evidence>
<evidence type="ECO:0000256" key="18">
    <source>
        <dbReference type="RuleBase" id="RU000457"/>
    </source>
</evidence>
<keyword evidence="11" id="KW-1278">Translocase</keyword>
<evidence type="ECO:0000256" key="8">
    <source>
        <dbReference type="ARBA" id="ARBA00022723"/>
    </source>
</evidence>
<feature type="transmembrane region" description="Helical" evidence="19">
    <location>
        <begin position="68"/>
        <end position="88"/>
    </location>
</feature>
<keyword evidence="6 18" id="KW-0679">Respiratory chain</keyword>
<dbReference type="PROSITE" id="PS00078">
    <property type="entry name" value="COX2"/>
    <property type="match status" value="1"/>
</dbReference>
<dbReference type="GO" id="GO:0042773">
    <property type="term" value="P:ATP synthesis coupled electron transport"/>
    <property type="evidence" value="ECO:0007669"/>
    <property type="project" value="TreeGrafter"/>
</dbReference>
<comment type="subunit">
    <text evidence="3">Component of the cytochrome c oxidase (complex IV, CIV), a multisubunit enzyme composed of a catalytic core of 3 subunits and several supernumerary subunits. The complex exists as a monomer or a dimer and forms supercomplexes (SCs) in the inner mitochondrial membrane with ubiquinol-cytochrome c oxidoreductase (cytochrome b-c1 complex, complex III, CIII).</text>
</comment>
<dbReference type="PRINTS" id="PR01166">
    <property type="entry name" value="CYCOXIDASEII"/>
</dbReference>
<dbReference type="InterPro" id="IPR002429">
    <property type="entry name" value="CcO_II-like_C"/>
</dbReference>
<dbReference type="GO" id="GO:0005507">
    <property type="term" value="F:copper ion binding"/>
    <property type="evidence" value="ECO:0007669"/>
    <property type="project" value="InterPro"/>
</dbReference>
<dbReference type="SUPFAM" id="SSF81464">
    <property type="entry name" value="Cytochrome c oxidase subunit II-like, transmembrane region"/>
    <property type="match status" value="1"/>
</dbReference>
<evidence type="ECO:0000259" key="21">
    <source>
        <dbReference type="PROSITE" id="PS50999"/>
    </source>
</evidence>
<dbReference type="PROSITE" id="PS50999">
    <property type="entry name" value="COX2_TM"/>
    <property type="match status" value="1"/>
</dbReference>
<sequence>MATWWNNIMLLDPMSPPSKNLTLFHDYLLMYLILITLMISYMMIIFMTNSIPSMKFIHNHMLETIWTILPMMILIFIALPSLQTLYLLDEINTPSMTIKAIGHQWYWSYEYPELTNLFDSTMINYSLFRCLECTNNMIIPYLMKIRMLTTSEDVIHSWTIPNLSIKMDAIPGRLNQTEMIIKYPGLYFGQCSEICGSNHSFMPITLESIKI</sequence>
<dbReference type="PANTHER" id="PTHR22888">
    <property type="entry name" value="CYTOCHROME C OXIDASE, SUBUNIT II"/>
    <property type="match status" value="1"/>
</dbReference>
<keyword evidence="8 18" id="KW-0479">Metal-binding</keyword>
<comment type="similarity">
    <text evidence="2 18">Belongs to the cytochrome c oxidase subunit 2 family.</text>
</comment>
<reference evidence="22" key="1">
    <citation type="journal article" date="2014" name="Genome Biol. Evol.">
        <title>Evolutionary dynamics of the mitochondrial genome in the evaniomorpha (hymenoptera)?a group with an intermediate rate of gene rearrangement.</title>
        <authorList>
            <person name="Mao M."/>
            <person name="Gibson T."/>
            <person name="Dowton M."/>
        </authorList>
    </citation>
    <scope>NUCLEOTIDE SEQUENCE</scope>
</reference>
<comment type="function">
    <text evidence="18">Component of the cytochrome c oxidase, the last enzyme in the mitochondrial electron transport chain which drives oxidative phosphorylation. The respiratory chain contains 3 multisubunit complexes succinate dehydrogenase (complex II, CII), ubiquinol-cytochrome c oxidoreductase (cytochrome b-c1 complex, complex III, CIII) and cytochrome c oxidase (complex IV, CIV), that cooperate to transfer electrons derived from NADH and succinate to molecular oxygen, creating an electrochemical gradient over the inner membrane that drives transmembrane transport and the ATP synthase. Cytochrome c oxidase is the component of the respiratory chain that catalyzes the reduction of oxygen to water. Electrons originating from reduced cytochrome c in the intermembrane space (IMS) are transferred via the dinuclear copper A center (CU(A)) of subunit 2 and heme A of subunit 1 to the active site in subunit 1, a binuclear center (BNC) formed by heme A3 and copper B (CU(B)). The BNC reduces molecular oxygen to 2 water molecules using 4 electrons from cytochrome c in the IMS and 4 protons from the mitochondrial matrix.</text>
</comment>
<geneLocation type="mitochondrion" evidence="22"/>